<proteinExistence type="predicted"/>
<dbReference type="EMBL" id="AWXA01000028">
    <property type="protein sequence ID" value="ERT60021.1"/>
    <property type="molecule type" value="Genomic_DNA"/>
</dbReference>
<dbReference type="AlphaFoldDB" id="U7UL38"/>
<protein>
    <submittedName>
        <fullName evidence="1">Uncharacterized protein</fullName>
    </submittedName>
</protein>
<dbReference type="RefSeq" id="WP_023053593.1">
    <property type="nucleotide sequence ID" value="NZ_AWXA01000028.1"/>
</dbReference>
<comment type="caution">
    <text evidence="1">The sequence shown here is derived from an EMBL/GenBank/DDBJ whole genome shotgun (WGS) entry which is preliminary data.</text>
</comment>
<reference evidence="1 2" key="1">
    <citation type="submission" date="2013-09" db="EMBL/GenBank/DDBJ databases">
        <authorList>
            <person name="Durkin A.S."/>
            <person name="Haft D.R."/>
            <person name="McCorrison J."/>
            <person name="Torralba M."/>
            <person name="Gillis M."/>
            <person name="Haft D.H."/>
            <person name="Methe B."/>
            <person name="Sutton G."/>
            <person name="Nelson K.E."/>
        </authorList>
    </citation>
    <scope>NUCLEOTIDE SEQUENCE [LARGE SCALE GENOMIC DNA]</scope>
    <source>
        <strain evidence="1 2">BV3C16-1</strain>
    </source>
</reference>
<evidence type="ECO:0000313" key="2">
    <source>
        <dbReference type="Proteomes" id="UP000017090"/>
    </source>
</evidence>
<name>U7UL38_9FIRM</name>
<dbReference type="Proteomes" id="UP000017090">
    <property type="component" value="Unassembled WGS sequence"/>
</dbReference>
<gene>
    <name evidence="1" type="ORF">HMPREF1250_0944</name>
</gene>
<accession>U7UL38</accession>
<keyword evidence="2" id="KW-1185">Reference proteome</keyword>
<sequence length="56" mass="5779">MDYKAIYLGMGSTIKTLFSALPIKLAGSAASAPACNSLLCLCLSGIPGLLHSLDEH</sequence>
<organism evidence="1 2">
    <name type="scientific">Megasphaera vaginalis</name>
    <name type="common">ex Srinivasan et al. 2021</name>
    <dbReference type="NCBI Taxonomy" id="1111454"/>
    <lineage>
        <taxon>Bacteria</taxon>
        <taxon>Bacillati</taxon>
        <taxon>Bacillota</taxon>
        <taxon>Negativicutes</taxon>
        <taxon>Veillonellales</taxon>
        <taxon>Veillonellaceae</taxon>
        <taxon>Megasphaera</taxon>
    </lineage>
</organism>
<evidence type="ECO:0000313" key="1">
    <source>
        <dbReference type="EMBL" id="ERT60021.1"/>
    </source>
</evidence>
<dbReference type="STRING" id="1111454.HMPREF1250_0944"/>